<accession>A0A2S6N677</accession>
<dbReference type="EMBL" id="NHSJ01000083">
    <property type="protein sequence ID" value="PPQ30111.1"/>
    <property type="molecule type" value="Genomic_DNA"/>
</dbReference>
<keyword evidence="3" id="KW-1185">Reference proteome</keyword>
<dbReference type="AlphaFoldDB" id="A0A2S6N677"/>
<protein>
    <recommendedName>
        <fullName evidence="1">Putative Flp pilus-assembly TadG-like N-terminal domain-containing protein</fullName>
    </recommendedName>
</protein>
<evidence type="ECO:0000313" key="3">
    <source>
        <dbReference type="Proteomes" id="UP000239089"/>
    </source>
</evidence>
<dbReference type="InterPro" id="IPR028087">
    <property type="entry name" value="Tad_N"/>
</dbReference>
<dbReference type="Pfam" id="PF13400">
    <property type="entry name" value="Tad"/>
    <property type="match status" value="1"/>
</dbReference>
<comment type="caution">
    <text evidence="2">The sequence shown here is derived from an EMBL/GenBank/DDBJ whole genome shotgun (WGS) entry which is preliminary data.</text>
</comment>
<dbReference type="Proteomes" id="UP000239089">
    <property type="component" value="Unassembled WGS sequence"/>
</dbReference>
<dbReference type="RefSeq" id="WP_104508389.1">
    <property type="nucleotide sequence ID" value="NZ_JACIGC010000001.1"/>
</dbReference>
<dbReference type="OrthoDB" id="7418984at2"/>
<sequence length="421" mass="43466">MHERWTIKTLGLLGHFKRDRKGSISLYFAFALLPILSMMGLALDYGRLINARSAAQTAMDNAVLTAVISPGADAASMFRGSMSQSGITLTSAPTFTTNANGGVTGAASGLLSTAIMNVLGFKAMKFSVRATAGISTSTATTRTPNKVCILVLDPNAAQALLVNGNFNVAAPTCEIDVASTGSPAAIFNSGDNINVQNVCVQGSTVIQNSVTVTNLATNCATASDPFKRNMPAVAVASCTVSNLNYSGSNSLSPGVYCGNFNFNGSGALNLQPGLYVFSGAHWNLNSGWTVSGTGVTFYFADNSSYIQINSGVTVNISAPTSGTYANILMYEPGGLSNSAFTINAASGQTMSGLIYLPSRNLTFNSGSTLSSESLTLVLNQLILNSNSPGTWRIAPAALSVSSASYATMTTTTKSGSPALTQ</sequence>
<feature type="domain" description="Putative Flp pilus-assembly TadG-like N-terminal" evidence="1">
    <location>
        <begin position="22"/>
        <end position="66"/>
    </location>
</feature>
<reference evidence="2 3" key="1">
    <citation type="journal article" date="2018" name="Arch. Microbiol.">
        <title>New insights into the metabolic potential of the phototrophic purple bacterium Rhodopila globiformis DSM 161(T) from its draft genome sequence and evidence for a vanadium-dependent nitrogenase.</title>
        <authorList>
            <person name="Imhoff J.F."/>
            <person name="Rahn T."/>
            <person name="Kunzel S."/>
            <person name="Neulinger S.C."/>
        </authorList>
    </citation>
    <scope>NUCLEOTIDE SEQUENCE [LARGE SCALE GENOMIC DNA]</scope>
    <source>
        <strain evidence="2 3">DSM 16996</strain>
    </source>
</reference>
<organism evidence="2 3">
    <name type="scientific">Rhodoblastus sphagnicola</name>
    <dbReference type="NCBI Taxonomy" id="333368"/>
    <lineage>
        <taxon>Bacteria</taxon>
        <taxon>Pseudomonadati</taxon>
        <taxon>Pseudomonadota</taxon>
        <taxon>Alphaproteobacteria</taxon>
        <taxon>Hyphomicrobiales</taxon>
        <taxon>Rhodoblastaceae</taxon>
        <taxon>Rhodoblastus</taxon>
    </lineage>
</organism>
<evidence type="ECO:0000259" key="1">
    <source>
        <dbReference type="Pfam" id="PF13400"/>
    </source>
</evidence>
<evidence type="ECO:0000313" key="2">
    <source>
        <dbReference type="EMBL" id="PPQ30111.1"/>
    </source>
</evidence>
<gene>
    <name evidence="2" type="ORF">CCR94_13520</name>
</gene>
<name>A0A2S6N677_9HYPH</name>
<proteinExistence type="predicted"/>